<organism evidence="1 2">
    <name type="scientific">Staurois parvus</name>
    <dbReference type="NCBI Taxonomy" id="386267"/>
    <lineage>
        <taxon>Eukaryota</taxon>
        <taxon>Metazoa</taxon>
        <taxon>Chordata</taxon>
        <taxon>Craniata</taxon>
        <taxon>Vertebrata</taxon>
        <taxon>Euteleostomi</taxon>
        <taxon>Amphibia</taxon>
        <taxon>Batrachia</taxon>
        <taxon>Anura</taxon>
        <taxon>Neobatrachia</taxon>
        <taxon>Ranoidea</taxon>
        <taxon>Ranidae</taxon>
        <taxon>Staurois</taxon>
    </lineage>
</organism>
<sequence>MLYPCSKCGKMFSQTKLDFTYIRDLTQVKSHMSVLSAGNTFQ</sequence>
<comment type="caution">
    <text evidence="1">The sequence shown here is derived from an EMBL/GenBank/DDBJ whole genome shotgun (WGS) entry which is preliminary data.</text>
</comment>
<name>A0ABN9EZC5_9NEOB</name>
<keyword evidence="2" id="KW-1185">Reference proteome</keyword>
<accession>A0ABN9EZC5</accession>
<dbReference type="EMBL" id="CATNWA010016133">
    <property type="protein sequence ID" value="CAI9590170.1"/>
    <property type="molecule type" value="Genomic_DNA"/>
</dbReference>
<dbReference type="Proteomes" id="UP001162483">
    <property type="component" value="Unassembled WGS sequence"/>
</dbReference>
<evidence type="ECO:0000313" key="1">
    <source>
        <dbReference type="EMBL" id="CAI9590170.1"/>
    </source>
</evidence>
<reference evidence="1" key="1">
    <citation type="submission" date="2023-05" db="EMBL/GenBank/DDBJ databases">
        <authorList>
            <person name="Stuckert A."/>
        </authorList>
    </citation>
    <scope>NUCLEOTIDE SEQUENCE</scope>
</reference>
<protein>
    <submittedName>
        <fullName evidence="1">Uncharacterized protein</fullName>
    </submittedName>
</protein>
<proteinExistence type="predicted"/>
<gene>
    <name evidence="1" type="ORF">SPARVUS_LOCUS11009350</name>
</gene>
<evidence type="ECO:0000313" key="2">
    <source>
        <dbReference type="Proteomes" id="UP001162483"/>
    </source>
</evidence>